<dbReference type="Proteomes" id="UP001293593">
    <property type="component" value="Unassembled WGS sequence"/>
</dbReference>
<reference evidence="6" key="1">
    <citation type="submission" date="2023-10" db="EMBL/GenBank/DDBJ databases">
        <title>Chromosome-level genome of the transformable northern wattle, Acacia crassicarpa.</title>
        <authorList>
            <person name="Massaro I."/>
            <person name="Sinha N.R."/>
            <person name="Poethig S."/>
            <person name="Leichty A.R."/>
        </authorList>
    </citation>
    <scope>NUCLEOTIDE SEQUENCE</scope>
    <source>
        <strain evidence="6">Acra3RX</strain>
        <tissue evidence="6">Leaf</tissue>
    </source>
</reference>
<dbReference type="EMBL" id="JAWXYG010000001">
    <property type="protein sequence ID" value="KAK4285675.1"/>
    <property type="molecule type" value="Genomic_DNA"/>
</dbReference>
<keyword evidence="1 4" id="KW-0732">Signal</keyword>
<keyword evidence="7" id="KW-1185">Reference proteome</keyword>
<evidence type="ECO:0000259" key="5">
    <source>
        <dbReference type="PROSITE" id="PS50927"/>
    </source>
</evidence>
<evidence type="ECO:0000313" key="6">
    <source>
        <dbReference type="EMBL" id="KAK4285675.1"/>
    </source>
</evidence>
<dbReference type="InterPro" id="IPR001480">
    <property type="entry name" value="Bulb-type_lectin_dom"/>
</dbReference>
<feature type="chain" id="PRO_5041955318" description="Bulb-type lectin domain-containing protein" evidence="4">
    <location>
        <begin position="24"/>
        <end position="125"/>
    </location>
</feature>
<comment type="caution">
    <text evidence="6">The sequence shown here is derived from an EMBL/GenBank/DDBJ whole genome shotgun (WGS) entry which is preliminary data.</text>
</comment>
<sequence length="125" mass="13916">MAIMAAFSMFSWLCLWRTSFIGAEIHSLKPGHRDTSTEAERDTNQGYRSWIANRNDPISTDSGSNNLTLDHSGALTINRQNEKPITLYSPVKPQVTNKNTILTLSDSGNLVLLELHPNGFSKQVL</sequence>
<dbReference type="AlphaFoldDB" id="A0AAE1N949"/>
<accession>A0AAE1N949</accession>
<dbReference type="SUPFAM" id="SSF51110">
    <property type="entry name" value="alpha-D-mannose-specific plant lectins"/>
    <property type="match status" value="1"/>
</dbReference>
<feature type="domain" description="Bulb-type lectin" evidence="5">
    <location>
        <begin position="1"/>
        <end position="125"/>
    </location>
</feature>
<gene>
    <name evidence="6" type="ORF">QN277_002343</name>
</gene>
<evidence type="ECO:0000256" key="1">
    <source>
        <dbReference type="ARBA" id="ARBA00022729"/>
    </source>
</evidence>
<dbReference type="PROSITE" id="PS50927">
    <property type="entry name" value="BULB_LECTIN"/>
    <property type="match status" value="1"/>
</dbReference>
<keyword evidence="2" id="KW-1015">Disulfide bond</keyword>
<dbReference type="Pfam" id="PF01453">
    <property type="entry name" value="B_lectin"/>
    <property type="match status" value="1"/>
</dbReference>
<proteinExistence type="predicted"/>
<name>A0AAE1N949_9FABA</name>
<evidence type="ECO:0000256" key="3">
    <source>
        <dbReference type="ARBA" id="ARBA00023180"/>
    </source>
</evidence>
<evidence type="ECO:0000256" key="4">
    <source>
        <dbReference type="SAM" id="SignalP"/>
    </source>
</evidence>
<protein>
    <recommendedName>
        <fullName evidence="5">Bulb-type lectin domain-containing protein</fullName>
    </recommendedName>
</protein>
<dbReference type="InterPro" id="IPR036426">
    <property type="entry name" value="Bulb-type_lectin_dom_sf"/>
</dbReference>
<evidence type="ECO:0000313" key="7">
    <source>
        <dbReference type="Proteomes" id="UP001293593"/>
    </source>
</evidence>
<evidence type="ECO:0000256" key="2">
    <source>
        <dbReference type="ARBA" id="ARBA00023157"/>
    </source>
</evidence>
<keyword evidence="3" id="KW-0325">Glycoprotein</keyword>
<organism evidence="6 7">
    <name type="scientific">Acacia crassicarpa</name>
    <name type="common">northern wattle</name>
    <dbReference type="NCBI Taxonomy" id="499986"/>
    <lineage>
        <taxon>Eukaryota</taxon>
        <taxon>Viridiplantae</taxon>
        <taxon>Streptophyta</taxon>
        <taxon>Embryophyta</taxon>
        <taxon>Tracheophyta</taxon>
        <taxon>Spermatophyta</taxon>
        <taxon>Magnoliopsida</taxon>
        <taxon>eudicotyledons</taxon>
        <taxon>Gunneridae</taxon>
        <taxon>Pentapetalae</taxon>
        <taxon>rosids</taxon>
        <taxon>fabids</taxon>
        <taxon>Fabales</taxon>
        <taxon>Fabaceae</taxon>
        <taxon>Caesalpinioideae</taxon>
        <taxon>mimosoid clade</taxon>
        <taxon>Acacieae</taxon>
        <taxon>Acacia</taxon>
    </lineage>
</organism>
<feature type="signal peptide" evidence="4">
    <location>
        <begin position="1"/>
        <end position="23"/>
    </location>
</feature>